<sequence>MSSRDRTDRKDRRNTIIRISIAGLAVFGIGAAITTAAWTDQVWFAAEADVASLDLKGSTTATGPWDDYATEGDALTIPVSASDFGALQPNRTYEMEVYVKNADTADATLTVDADLTGAIADAGSTITVDAVAAETALATDDVTAVTITLTTGDIPATLQGATGTALVTVTGTSS</sequence>
<protein>
    <recommendedName>
        <fullName evidence="4">Alternate signal-mediated exported protein, RER_14450 family</fullName>
    </recommendedName>
</protein>
<dbReference type="EMBL" id="AP027141">
    <property type="protein sequence ID" value="BDV32065.1"/>
    <property type="molecule type" value="Genomic_DNA"/>
</dbReference>
<evidence type="ECO:0000256" key="1">
    <source>
        <dbReference type="SAM" id="Phobius"/>
    </source>
</evidence>
<evidence type="ECO:0000313" key="2">
    <source>
        <dbReference type="EMBL" id="BDV32065.1"/>
    </source>
</evidence>
<dbReference type="RefSeq" id="WP_263797332.1">
    <property type="nucleotide sequence ID" value="NZ_AP027141.1"/>
</dbReference>
<evidence type="ECO:0000313" key="3">
    <source>
        <dbReference type="Proteomes" id="UP001317779"/>
    </source>
</evidence>
<keyword evidence="1" id="KW-1133">Transmembrane helix</keyword>
<name>A0ABM8E2P7_9MICO</name>
<feature type="transmembrane region" description="Helical" evidence="1">
    <location>
        <begin position="21"/>
        <end position="39"/>
    </location>
</feature>
<gene>
    <name evidence="2" type="ORF">Microterr_27250</name>
</gene>
<organism evidence="2 3">
    <name type="scientific">Microbacterium terricola</name>
    <dbReference type="NCBI Taxonomy" id="344163"/>
    <lineage>
        <taxon>Bacteria</taxon>
        <taxon>Bacillati</taxon>
        <taxon>Actinomycetota</taxon>
        <taxon>Actinomycetes</taxon>
        <taxon>Micrococcales</taxon>
        <taxon>Microbacteriaceae</taxon>
        <taxon>Microbacterium</taxon>
    </lineage>
</organism>
<keyword evidence="1" id="KW-0812">Transmembrane</keyword>
<dbReference type="Proteomes" id="UP001317779">
    <property type="component" value="Chromosome"/>
</dbReference>
<keyword evidence="3" id="KW-1185">Reference proteome</keyword>
<accession>A0ABM8E2P7</accession>
<keyword evidence="1" id="KW-0472">Membrane</keyword>
<reference evidence="2 3" key="1">
    <citation type="submission" date="2022-12" db="EMBL/GenBank/DDBJ databases">
        <title>Microbacterium terricola strain KV-448 chromosome, complete genome.</title>
        <authorList>
            <person name="Oshima T."/>
            <person name="Moriya T."/>
            <person name="Bessho Y."/>
        </authorList>
    </citation>
    <scope>NUCLEOTIDE SEQUENCE [LARGE SCALE GENOMIC DNA]</scope>
    <source>
        <strain evidence="2 3">KV-448</strain>
    </source>
</reference>
<proteinExistence type="predicted"/>
<evidence type="ECO:0008006" key="4">
    <source>
        <dbReference type="Google" id="ProtNLM"/>
    </source>
</evidence>